<sequence length="248" mass="25608">MGPLLRDRVAFVTGAGAGIGRTIARRFAEEGADIAAVDVNGPAAEETAALARALGRRAEAIRADVANAGDVQAAAGRAFEVFGRIDVLVNNAGITLDATIPEMSEADWDAVLDVHLKGTFLCTRAIAPRMREAGRGAIVNMSSISGKIGNIGQANYSSAKAGLVALTKVTAREFARYGVRANVIQPGLIGTPPTLERGEEKLREGAAGTPLGRIGTPDEVASVALFLASEMASFVTGAVIEVTGGRHM</sequence>
<comment type="similarity">
    <text evidence="1">Belongs to the short-chain dehydrogenases/reductases (SDR) family.</text>
</comment>
<dbReference type="InterPro" id="IPR036291">
    <property type="entry name" value="NAD(P)-bd_dom_sf"/>
</dbReference>
<dbReference type="AlphaFoldDB" id="A0A537JF50"/>
<dbReference type="SMART" id="SM00822">
    <property type="entry name" value="PKS_KR"/>
    <property type="match status" value="1"/>
</dbReference>
<dbReference type="SUPFAM" id="SSF51735">
    <property type="entry name" value="NAD(P)-binding Rossmann-fold domains"/>
    <property type="match status" value="1"/>
</dbReference>
<dbReference type="NCBIfam" id="NF005559">
    <property type="entry name" value="PRK07231.1"/>
    <property type="match status" value="1"/>
</dbReference>
<gene>
    <name evidence="4" type="primary">fabG</name>
    <name evidence="4" type="ORF">E6H03_06025</name>
</gene>
<reference evidence="4 5" key="1">
    <citation type="journal article" date="2019" name="Nat. Microbiol.">
        <title>Mediterranean grassland soil C-N compound turnover is dependent on rainfall and depth, and is mediated by genomically divergent microorganisms.</title>
        <authorList>
            <person name="Diamond S."/>
            <person name="Andeer P.F."/>
            <person name="Li Z."/>
            <person name="Crits-Christoph A."/>
            <person name="Burstein D."/>
            <person name="Anantharaman K."/>
            <person name="Lane K.R."/>
            <person name="Thomas B.C."/>
            <person name="Pan C."/>
            <person name="Northen T.R."/>
            <person name="Banfield J.F."/>
        </authorList>
    </citation>
    <scope>NUCLEOTIDE SEQUENCE [LARGE SCALE GENOMIC DNA]</scope>
    <source>
        <strain evidence="4">NP_6</strain>
    </source>
</reference>
<keyword evidence="2 4" id="KW-0560">Oxidoreductase</keyword>
<dbReference type="InterPro" id="IPR002347">
    <property type="entry name" value="SDR_fam"/>
</dbReference>
<dbReference type="GO" id="GO:0004316">
    <property type="term" value="F:3-oxoacyl-[acyl-carrier-protein] reductase (NADPH) activity"/>
    <property type="evidence" value="ECO:0007669"/>
    <property type="project" value="UniProtKB-EC"/>
</dbReference>
<organism evidence="4 5">
    <name type="scientific">Candidatus Segetimicrobium genomatis</name>
    <dbReference type="NCBI Taxonomy" id="2569760"/>
    <lineage>
        <taxon>Bacteria</taxon>
        <taxon>Bacillati</taxon>
        <taxon>Candidatus Sysuimicrobiota</taxon>
        <taxon>Candidatus Sysuimicrobiia</taxon>
        <taxon>Candidatus Sysuimicrobiales</taxon>
        <taxon>Candidatus Segetimicrobiaceae</taxon>
        <taxon>Candidatus Segetimicrobium</taxon>
    </lineage>
</organism>
<dbReference type="PROSITE" id="PS00061">
    <property type="entry name" value="ADH_SHORT"/>
    <property type="match status" value="1"/>
</dbReference>
<evidence type="ECO:0000256" key="1">
    <source>
        <dbReference type="ARBA" id="ARBA00006484"/>
    </source>
</evidence>
<dbReference type="NCBIfam" id="NF009466">
    <property type="entry name" value="PRK12826.1-2"/>
    <property type="match status" value="1"/>
</dbReference>
<evidence type="ECO:0000256" key="2">
    <source>
        <dbReference type="ARBA" id="ARBA00023002"/>
    </source>
</evidence>
<dbReference type="PANTHER" id="PTHR42760:SF40">
    <property type="entry name" value="3-OXOACYL-[ACYL-CARRIER-PROTEIN] REDUCTASE, CHLOROPLASTIC"/>
    <property type="match status" value="1"/>
</dbReference>
<evidence type="ECO:0000313" key="4">
    <source>
        <dbReference type="EMBL" id="TMI82153.1"/>
    </source>
</evidence>
<dbReference type="EMBL" id="VBAN01000177">
    <property type="protein sequence ID" value="TMI82153.1"/>
    <property type="molecule type" value="Genomic_DNA"/>
</dbReference>
<dbReference type="GO" id="GO:0030497">
    <property type="term" value="P:fatty acid elongation"/>
    <property type="evidence" value="ECO:0007669"/>
    <property type="project" value="TreeGrafter"/>
</dbReference>
<dbReference type="Gene3D" id="3.40.50.720">
    <property type="entry name" value="NAD(P)-binding Rossmann-like Domain"/>
    <property type="match status" value="1"/>
</dbReference>
<name>A0A537JF50_9BACT</name>
<dbReference type="FunFam" id="3.40.50.720:FF:000173">
    <property type="entry name" value="3-oxoacyl-[acyl-carrier protein] reductase"/>
    <property type="match status" value="1"/>
</dbReference>
<evidence type="ECO:0000313" key="5">
    <source>
        <dbReference type="Proteomes" id="UP000318093"/>
    </source>
</evidence>
<dbReference type="Pfam" id="PF13561">
    <property type="entry name" value="adh_short_C2"/>
    <property type="match status" value="1"/>
</dbReference>
<dbReference type="InterPro" id="IPR020904">
    <property type="entry name" value="Sc_DH/Rdtase_CS"/>
</dbReference>
<protein>
    <submittedName>
        <fullName evidence="4">3-oxoacyl-ACP reductase FabG</fullName>
        <ecNumber evidence="4">1.1.1.100</ecNumber>
    </submittedName>
</protein>
<feature type="domain" description="Ketoreductase" evidence="3">
    <location>
        <begin position="8"/>
        <end position="192"/>
    </location>
</feature>
<dbReference type="PRINTS" id="PR00081">
    <property type="entry name" value="GDHRDH"/>
</dbReference>
<dbReference type="PRINTS" id="PR00080">
    <property type="entry name" value="SDRFAMILY"/>
</dbReference>
<comment type="caution">
    <text evidence="4">The sequence shown here is derived from an EMBL/GenBank/DDBJ whole genome shotgun (WGS) entry which is preliminary data.</text>
</comment>
<dbReference type="EC" id="1.1.1.100" evidence="4"/>
<dbReference type="InterPro" id="IPR057326">
    <property type="entry name" value="KR_dom"/>
</dbReference>
<dbReference type="NCBIfam" id="NF004198">
    <property type="entry name" value="PRK05653.1-3"/>
    <property type="match status" value="1"/>
</dbReference>
<proteinExistence type="inferred from homology"/>
<dbReference type="PANTHER" id="PTHR42760">
    <property type="entry name" value="SHORT-CHAIN DEHYDROGENASES/REDUCTASES FAMILY MEMBER"/>
    <property type="match status" value="1"/>
</dbReference>
<dbReference type="Proteomes" id="UP000318093">
    <property type="component" value="Unassembled WGS sequence"/>
</dbReference>
<accession>A0A537JF50</accession>
<evidence type="ECO:0000259" key="3">
    <source>
        <dbReference type="SMART" id="SM00822"/>
    </source>
</evidence>